<dbReference type="AlphaFoldDB" id="A0A166D3P2"/>
<organism evidence="1 2">
    <name type="scientific">Methanobrevibacter cuticularis</name>
    <dbReference type="NCBI Taxonomy" id="47311"/>
    <lineage>
        <taxon>Archaea</taxon>
        <taxon>Methanobacteriati</taxon>
        <taxon>Methanobacteriota</taxon>
        <taxon>Methanomada group</taxon>
        <taxon>Methanobacteria</taxon>
        <taxon>Methanobacteriales</taxon>
        <taxon>Methanobacteriaceae</taxon>
        <taxon>Methanobrevibacter</taxon>
    </lineage>
</organism>
<sequence>MLIIKADKNTLTVIAKCGDKIAEHEIQLKLVLGYYWQNELPVIDKLLELFVTVIKRAVSQIFHHKKLLINYTLESNDNFENSSYFEINISKVKADDVELELLGDVITFEGIDGRNTISKVTSFRRKDKKTIEKEIISS</sequence>
<evidence type="ECO:0000313" key="1">
    <source>
        <dbReference type="EMBL" id="KZX15168.1"/>
    </source>
</evidence>
<proteinExistence type="predicted"/>
<dbReference type="Proteomes" id="UP000077275">
    <property type="component" value="Unassembled WGS sequence"/>
</dbReference>
<protein>
    <submittedName>
        <fullName evidence="1">Uncharacterized protein</fullName>
    </submittedName>
</protein>
<comment type="caution">
    <text evidence="1">The sequence shown here is derived from an EMBL/GenBank/DDBJ whole genome shotgun (WGS) entry which is preliminary data.</text>
</comment>
<accession>A0A166D3P2</accession>
<dbReference type="EMBL" id="LWMW01000126">
    <property type="protein sequence ID" value="KZX15168.1"/>
    <property type="molecule type" value="Genomic_DNA"/>
</dbReference>
<evidence type="ECO:0000313" key="2">
    <source>
        <dbReference type="Proteomes" id="UP000077275"/>
    </source>
</evidence>
<name>A0A166D3P2_9EURY</name>
<dbReference type="PATRIC" id="fig|47311.3.peg.1767"/>
<reference evidence="1 2" key="1">
    <citation type="submission" date="2016-04" db="EMBL/GenBank/DDBJ databases">
        <title>Genome sequence of Methanobrevibacter cuticularis DSM 11139.</title>
        <authorList>
            <person name="Poehlein A."/>
            <person name="Seedorf H."/>
            <person name="Daniel R."/>
        </authorList>
    </citation>
    <scope>NUCLEOTIDE SEQUENCE [LARGE SCALE GENOMIC DNA]</scope>
    <source>
        <strain evidence="1 2">DSM 11139</strain>
    </source>
</reference>
<gene>
    <name evidence="1" type="ORF">MBCUT_16220</name>
</gene>
<keyword evidence="2" id="KW-1185">Reference proteome</keyword>